<dbReference type="InterPro" id="IPR024072">
    <property type="entry name" value="DHFR-like_dom_sf"/>
</dbReference>
<feature type="domain" description="Bacterial bifunctional deaminase-reductase C-terminal" evidence="1">
    <location>
        <begin position="5"/>
        <end position="165"/>
    </location>
</feature>
<dbReference type="InterPro" id="IPR002734">
    <property type="entry name" value="RibDG_C"/>
</dbReference>
<protein>
    <submittedName>
        <fullName evidence="2">Dihydrofolate reductase</fullName>
        <ecNumber evidence="2">1.5.1.3</ecNumber>
    </submittedName>
</protein>
<sequence length="180" mass="20137">MPYQRKLILFIACSLDGYIATADESLDWLESVEGEGDNGYAAFYETVDTVVMGRKTCDWIKKLNLTEFPYAGKACYVFSRTRSGRTDEVTWVNEDPVPFINRLKEAPGRNIWLVGGGNLLQAMTAHDLVDEYIVTIAPVILGGGIPLFPTGTRTVNLELVSTKSFNQFTELHYKKMAETP</sequence>
<dbReference type="KEGG" id="bbev:BBEV_3050"/>
<dbReference type="GO" id="GO:0009231">
    <property type="term" value="P:riboflavin biosynthetic process"/>
    <property type="evidence" value="ECO:0007669"/>
    <property type="project" value="InterPro"/>
</dbReference>
<dbReference type="OrthoDB" id="195113at2"/>
<reference evidence="2 3" key="1">
    <citation type="submission" date="2015-08" db="EMBL/GenBank/DDBJ databases">
        <title>The complete genome sequence of Bacillus beveridgei MLTeJB.</title>
        <authorList>
            <person name="Hanson T.E."/>
            <person name="Mesa C."/>
            <person name="Basesman S.M."/>
            <person name="Oremland R.S."/>
        </authorList>
    </citation>
    <scope>NUCLEOTIDE SEQUENCE [LARGE SCALE GENOMIC DNA]</scope>
    <source>
        <strain evidence="2 3">MLTeJB</strain>
    </source>
</reference>
<dbReference type="RefSeq" id="WP_069366254.1">
    <property type="nucleotide sequence ID" value="NZ_CP012502.1"/>
</dbReference>
<dbReference type="STRING" id="632773.BBEV_3050"/>
<dbReference type="SUPFAM" id="SSF53597">
    <property type="entry name" value="Dihydrofolate reductase-like"/>
    <property type="match status" value="1"/>
</dbReference>
<dbReference type="GO" id="GO:0008703">
    <property type="term" value="F:5-amino-6-(5-phosphoribosylamino)uracil reductase activity"/>
    <property type="evidence" value="ECO:0007669"/>
    <property type="project" value="InterPro"/>
</dbReference>
<evidence type="ECO:0000313" key="2">
    <source>
        <dbReference type="EMBL" id="AOM84368.1"/>
    </source>
</evidence>
<dbReference type="EMBL" id="CP012502">
    <property type="protein sequence ID" value="AOM84368.1"/>
    <property type="molecule type" value="Genomic_DNA"/>
</dbReference>
<dbReference type="GO" id="GO:0004146">
    <property type="term" value="F:dihydrofolate reductase activity"/>
    <property type="evidence" value="ECO:0007669"/>
    <property type="project" value="UniProtKB-EC"/>
</dbReference>
<dbReference type="EC" id="1.5.1.3" evidence="2"/>
<dbReference type="Gene3D" id="3.40.430.10">
    <property type="entry name" value="Dihydrofolate Reductase, subunit A"/>
    <property type="match status" value="1"/>
</dbReference>
<dbReference type="InterPro" id="IPR050765">
    <property type="entry name" value="Riboflavin_Biosynth_HTPR"/>
</dbReference>
<proteinExistence type="predicted"/>
<accession>A0A1D7QZE0</accession>
<dbReference type="PANTHER" id="PTHR38011:SF11">
    <property type="entry name" value="2,5-DIAMINO-6-RIBOSYLAMINO-4(3H)-PYRIMIDINONE 5'-PHOSPHATE REDUCTASE"/>
    <property type="match status" value="1"/>
</dbReference>
<gene>
    <name evidence="2" type="ORF">BBEV_3050</name>
</gene>
<dbReference type="Proteomes" id="UP000094463">
    <property type="component" value="Chromosome"/>
</dbReference>
<evidence type="ECO:0000259" key="1">
    <source>
        <dbReference type="Pfam" id="PF01872"/>
    </source>
</evidence>
<dbReference type="Pfam" id="PF01872">
    <property type="entry name" value="RibD_C"/>
    <property type="match status" value="1"/>
</dbReference>
<dbReference type="PATRIC" id="fig|632773.3.peg.3191"/>
<dbReference type="AlphaFoldDB" id="A0A1D7QZE0"/>
<dbReference type="PANTHER" id="PTHR38011">
    <property type="entry name" value="DIHYDROFOLATE REDUCTASE FAMILY PROTEIN (AFU_ORTHOLOGUE AFUA_8G06820)"/>
    <property type="match status" value="1"/>
</dbReference>
<evidence type="ECO:0000313" key="3">
    <source>
        <dbReference type="Proteomes" id="UP000094463"/>
    </source>
</evidence>
<organism evidence="2 3">
    <name type="scientific">Salisediminibacterium beveridgei</name>
    <dbReference type="NCBI Taxonomy" id="632773"/>
    <lineage>
        <taxon>Bacteria</taxon>
        <taxon>Bacillati</taxon>
        <taxon>Bacillota</taxon>
        <taxon>Bacilli</taxon>
        <taxon>Bacillales</taxon>
        <taxon>Bacillaceae</taxon>
        <taxon>Salisediminibacterium</taxon>
    </lineage>
</organism>
<name>A0A1D7QZE0_9BACI</name>
<keyword evidence="2" id="KW-0560">Oxidoreductase</keyword>
<keyword evidence="3" id="KW-1185">Reference proteome</keyword>